<dbReference type="EMBL" id="LXQA011343771">
    <property type="protein sequence ID" value="MCI93976.1"/>
    <property type="molecule type" value="Genomic_DNA"/>
</dbReference>
<name>A0A392W0M4_9FABA</name>
<keyword evidence="2" id="KW-1185">Reference proteome</keyword>
<accession>A0A392W0M4</accession>
<evidence type="ECO:0000313" key="2">
    <source>
        <dbReference type="Proteomes" id="UP000265520"/>
    </source>
</evidence>
<evidence type="ECO:0000313" key="1">
    <source>
        <dbReference type="EMBL" id="MCI93976.1"/>
    </source>
</evidence>
<sequence length="44" mass="4890">MKLEPRAFGGNFPAQVASHHLFSYLTCPDVVFNNYDLLGDGVTF</sequence>
<dbReference type="AlphaFoldDB" id="A0A392W0M4"/>
<dbReference type="Proteomes" id="UP000265520">
    <property type="component" value="Unassembled WGS sequence"/>
</dbReference>
<reference evidence="1 2" key="1">
    <citation type="journal article" date="2018" name="Front. Plant Sci.">
        <title>Red Clover (Trifolium pratense) and Zigzag Clover (T. medium) - A Picture of Genomic Similarities and Differences.</title>
        <authorList>
            <person name="Dluhosova J."/>
            <person name="Istvanek J."/>
            <person name="Nedelnik J."/>
            <person name="Repkova J."/>
        </authorList>
    </citation>
    <scope>NUCLEOTIDE SEQUENCE [LARGE SCALE GENOMIC DNA]</scope>
    <source>
        <strain evidence="2">cv. 10/8</strain>
        <tissue evidence="1">Leaf</tissue>
    </source>
</reference>
<feature type="non-terminal residue" evidence="1">
    <location>
        <position position="44"/>
    </location>
</feature>
<protein>
    <submittedName>
        <fullName evidence="1">Uncharacterized protein</fullName>
    </submittedName>
</protein>
<comment type="caution">
    <text evidence="1">The sequence shown here is derived from an EMBL/GenBank/DDBJ whole genome shotgun (WGS) entry which is preliminary data.</text>
</comment>
<proteinExistence type="predicted"/>
<organism evidence="1 2">
    <name type="scientific">Trifolium medium</name>
    <dbReference type="NCBI Taxonomy" id="97028"/>
    <lineage>
        <taxon>Eukaryota</taxon>
        <taxon>Viridiplantae</taxon>
        <taxon>Streptophyta</taxon>
        <taxon>Embryophyta</taxon>
        <taxon>Tracheophyta</taxon>
        <taxon>Spermatophyta</taxon>
        <taxon>Magnoliopsida</taxon>
        <taxon>eudicotyledons</taxon>
        <taxon>Gunneridae</taxon>
        <taxon>Pentapetalae</taxon>
        <taxon>rosids</taxon>
        <taxon>fabids</taxon>
        <taxon>Fabales</taxon>
        <taxon>Fabaceae</taxon>
        <taxon>Papilionoideae</taxon>
        <taxon>50 kb inversion clade</taxon>
        <taxon>NPAAA clade</taxon>
        <taxon>Hologalegina</taxon>
        <taxon>IRL clade</taxon>
        <taxon>Trifolieae</taxon>
        <taxon>Trifolium</taxon>
    </lineage>
</organism>